<accession>A0A0J7NL58</accession>
<keyword evidence="2" id="KW-1185">Reference proteome</keyword>
<reference evidence="1 2" key="1">
    <citation type="submission" date="2015-04" db="EMBL/GenBank/DDBJ databases">
        <title>Lasius niger genome sequencing.</title>
        <authorList>
            <person name="Konorov E.A."/>
            <person name="Nikitin M.A."/>
            <person name="Kirill M.V."/>
            <person name="Chang P."/>
        </authorList>
    </citation>
    <scope>NUCLEOTIDE SEQUENCE [LARGE SCALE GENOMIC DNA]</scope>
    <source>
        <tissue evidence="1">Whole</tissue>
    </source>
</reference>
<protein>
    <submittedName>
        <fullName evidence="1">Retrovirus-related pol polyprotein</fullName>
    </submittedName>
</protein>
<dbReference type="OrthoDB" id="7698314at2759"/>
<dbReference type="PaxDb" id="67767-A0A0J7NL58"/>
<organism evidence="1 2">
    <name type="scientific">Lasius niger</name>
    <name type="common">Black garden ant</name>
    <dbReference type="NCBI Taxonomy" id="67767"/>
    <lineage>
        <taxon>Eukaryota</taxon>
        <taxon>Metazoa</taxon>
        <taxon>Ecdysozoa</taxon>
        <taxon>Arthropoda</taxon>
        <taxon>Hexapoda</taxon>
        <taxon>Insecta</taxon>
        <taxon>Pterygota</taxon>
        <taxon>Neoptera</taxon>
        <taxon>Endopterygota</taxon>
        <taxon>Hymenoptera</taxon>
        <taxon>Apocrita</taxon>
        <taxon>Aculeata</taxon>
        <taxon>Formicoidea</taxon>
        <taxon>Formicidae</taxon>
        <taxon>Formicinae</taxon>
        <taxon>Lasius</taxon>
        <taxon>Lasius</taxon>
    </lineage>
</organism>
<name>A0A0J7NL58_LASNI</name>
<dbReference type="Gene3D" id="3.60.10.10">
    <property type="entry name" value="Endonuclease/exonuclease/phosphatase"/>
    <property type="match status" value="1"/>
</dbReference>
<dbReference type="Proteomes" id="UP000036403">
    <property type="component" value="Unassembled WGS sequence"/>
</dbReference>
<sequence length="112" mass="12620">MDVVVCENEYIKAAVVVNDSKLNVMCVRECTNEYGVCVWLKGGFGEMYVVSVYCQYGKSIKPYLAYMGSVCEVAKGKRLLVGMDANAVSPLWYSKREGGSKERELRERVLEE</sequence>
<evidence type="ECO:0000313" key="2">
    <source>
        <dbReference type="Proteomes" id="UP000036403"/>
    </source>
</evidence>
<comment type="caution">
    <text evidence="1">The sequence shown here is derived from an EMBL/GenBank/DDBJ whole genome shotgun (WGS) entry which is preliminary data.</text>
</comment>
<gene>
    <name evidence="1" type="ORF">RF55_6726</name>
</gene>
<dbReference type="SUPFAM" id="SSF56219">
    <property type="entry name" value="DNase I-like"/>
    <property type="match status" value="1"/>
</dbReference>
<dbReference type="EMBL" id="LBMM01003740">
    <property type="protein sequence ID" value="KMQ93190.1"/>
    <property type="molecule type" value="Genomic_DNA"/>
</dbReference>
<proteinExistence type="predicted"/>
<dbReference type="InterPro" id="IPR036691">
    <property type="entry name" value="Endo/exonu/phosph_ase_sf"/>
</dbReference>
<evidence type="ECO:0000313" key="1">
    <source>
        <dbReference type="EMBL" id="KMQ93190.1"/>
    </source>
</evidence>
<dbReference type="AlphaFoldDB" id="A0A0J7NL58"/>